<dbReference type="InterPro" id="IPR008278">
    <property type="entry name" value="4-PPantetheinyl_Trfase_dom"/>
</dbReference>
<feature type="domain" description="4'-phosphopantetheinyl transferase" evidence="11">
    <location>
        <begin position="5"/>
        <end position="120"/>
    </location>
</feature>
<evidence type="ECO:0000256" key="3">
    <source>
        <dbReference type="ARBA" id="ARBA00022723"/>
    </source>
</evidence>
<dbReference type="InterPro" id="IPR037143">
    <property type="entry name" value="4-PPantetheinyl_Trfase_dom_sf"/>
</dbReference>
<evidence type="ECO:0000313" key="12">
    <source>
        <dbReference type="EMBL" id="RUO25820.1"/>
    </source>
</evidence>
<comment type="caution">
    <text evidence="12">The sequence shown here is derived from an EMBL/GenBank/DDBJ whole genome shotgun (WGS) entry which is preliminary data.</text>
</comment>
<reference evidence="12 13" key="1">
    <citation type="journal article" date="2011" name="Front. Microbiol.">
        <title>Genomic signatures of strain selection and enhancement in Bacillus atrophaeus var. globigii, a historical biowarfare simulant.</title>
        <authorList>
            <person name="Gibbons H.S."/>
            <person name="Broomall S.M."/>
            <person name="McNew L.A."/>
            <person name="Daligault H."/>
            <person name="Chapman C."/>
            <person name="Bruce D."/>
            <person name="Karavis M."/>
            <person name="Krepps M."/>
            <person name="McGregor P.A."/>
            <person name="Hong C."/>
            <person name="Park K.H."/>
            <person name="Akmal A."/>
            <person name="Feldman A."/>
            <person name="Lin J.S."/>
            <person name="Chang W.E."/>
            <person name="Higgs B.W."/>
            <person name="Demirev P."/>
            <person name="Lindquist J."/>
            <person name="Liem A."/>
            <person name="Fochler E."/>
            <person name="Read T.D."/>
            <person name="Tapia R."/>
            <person name="Johnson S."/>
            <person name="Bishop-Lilly K.A."/>
            <person name="Detter C."/>
            <person name="Han C."/>
            <person name="Sozhamannan S."/>
            <person name="Rosenzweig C.N."/>
            <person name="Skowronski E.W."/>
        </authorList>
    </citation>
    <scope>NUCLEOTIDE SEQUENCE [LARGE SCALE GENOMIC DNA]</scope>
    <source>
        <strain evidence="12 13">MLST1</strain>
    </source>
</reference>
<dbReference type="EMBL" id="PIPL01000001">
    <property type="protein sequence ID" value="RUO25820.1"/>
    <property type="molecule type" value="Genomic_DNA"/>
</dbReference>
<feature type="binding site" evidence="10">
    <location>
        <position position="9"/>
    </location>
    <ligand>
        <name>Mg(2+)</name>
        <dbReference type="ChEBI" id="CHEBI:18420"/>
    </ligand>
</feature>
<dbReference type="AlphaFoldDB" id="A0A432W6X0"/>
<evidence type="ECO:0000256" key="8">
    <source>
        <dbReference type="ARBA" id="ARBA00050875"/>
    </source>
</evidence>
<dbReference type="GO" id="GO:0006633">
    <property type="term" value="P:fatty acid biosynthetic process"/>
    <property type="evidence" value="ECO:0007669"/>
    <property type="project" value="UniProtKB-UniRule"/>
</dbReference>
<dbReference type="Pfam" id="PF01648">
    <property type="entry name" value="ACPS"/>
    <property type="match status" value="1"/>
</dbReference>
<dbReference type="EC" id="2.7.8.7" evidence="10"/>
<proteinExistence type="inferred from homology"/>
<evidence type="ECO:0000256" key="7">
    <source>
        <dbReference type="ARBA" id="ARBA00023160"/>
    </source>
</evidence>
<keyword evidence="13" id="KW-1185">Reference proteome</keyword>
<comment type="similarity">
    <text evidence="10">Belongs to the P-Pant transferase superfamily. AcpS family.</text>
</comment>
<feature type="binding site" evidence="10">
    <location>
        <position position="57"/>
    </location>
    <ligand>
        <name>Mg(2+)</name>
        <dbReference type="ChEBI" id="CHEBI:18420"/>
    </ligand>
</feature>
<dbReference type="NCBIfam" id="TIGR00516">
    <property type="entry name" value="acpS"/>
    <property type="match status" value="1"/>
</dbReference>
<dbReference type="GO" id="GO:0000287">
    <property type="term" value="F:magnesium ion binding"/>
    <property type="evidence" value="ECO:0007669"/>
    <property type="project" value="UniProtKB-UniRule"/>
</dbReference>
<evidence type="ECO:0000256" key="9">
    <source>
        <dbReference type="ARBA" id="ARBA00054726"/>
    </source>
</evidence>
<comment type="subcellular location">
    <subcellularLocation>
        <location evidence="10">Cytoplasm</location>
    </subcellularLocation>
</comment>
<dbReference type="GO" id="GO:0005737">
    <property type="term" value="C:cytoplasm"/>
    <property type="evidence" value="ECO:0007669"/>
    <property type="project" value="UniProtKB-SubCell"/>
</dbReference>
<dbReference type="RefSeq" id="WP_126803902.1">
    <property type="nucleotide sequence ID" value="NZ_PIPL01000001.1"/>
</dbReference>
<keyword evidence="6 10" id="KW-0443">Lipid metabolism</keyword>
<keyword evidence="7 10" id="KW-0275">Fatty acid biosynthesis</keyword>
<dbReference type="OrthoDB" id="517356at2"/>
<dbReference type="NCBIfam" id="TIGR00556">
    <property type="entry name" value="pantethn_trn"/>
    <property type="match status" value="1"/>
</dbReference>
<evidence type="ECO:0000256" key="4">
    <source>
        <dbReference type="ARBA" id="ARBA00022832"/>
    </source>
</evidence>
<organism evidence="12 13">
    <name type="scientific">Aliidiomarina minuta</name>
    <dbReference type="NCBI Taxonomy" id="880057"/>
    <lineage>
        <taxon>Bacteria</taxon>
        <taxon>Pseudomonadati</taxon>
        <taxon>Pseudomonadota</taxon>
        <taxon>Gammaproteobacteria</taxon>
        <taxon>Alteromonadales</taxon>
        <taxon>Idiomarinaceae</taxon>
        <taxon>Aliidiomarina</taxon>
    </lineage>
</organism>
<dbReference type="HAMAP" id="MF_00101">
    <property type="entry name" value="AcpS"/>
    <property type="match status" value="1"/>
</dbReference>
<dbReference type="InterPro" id="IPR004568">
    <property type="entry name" value="Ppantetheine-prot_Trfase_dom"/>
</dbReference>
<evidence type="ECO:0000313" key="13">
    <source>
        <dbReference type="Proteomes" id="UP000288293"/>
    </source>
</evidence>
<dbReference type="Proteomes" id="UP000288293">
    <property type="component" value="Unassembled WGS sequence"/>
</dbReference>
<comment type="cofactor">
    <cofactor evidence="10">
        <name>Mg(2+)</name>
        <dbReference type="ChEBI" id="CHEBI:18420"/>
    </cofactor>
</comment>
<sequence length="126" mass="13269">MAIVGIGTDIVALARIEKVLERNPAFAERVLTGDELETYAQAGRPAALVAKRFAAKEAAAKALGTGIAQGVSFQHIEVRHTALGQPLLHLSAAALQRANTIGATAFHLSISDEADYAMAYVILESD</sequence>
<dbReference type="InterPro" id="IPR002582">
    <property type="entry name" value="ACPS"/>
</dbReference>
<dbReference type="GO" id="GO:0008897">
    <property type="term" value="F:holo-[acyl-carrier-protein] synthase activity"/>
    <property type="evidence" value="ECO:0007669"/>
    <property type="project" value="UniProtKB-UniRule"/>
</dbReference>
<evidence type="ECO:0000259" key="11">
    <source>
        <dbReference type="Pfam" id="PF01648"/>
    </source>
</evidence>
<evidence type="ECO:0000256" key="2">
    <source>
        <dbReference type="ARBA" id="ARBA00022679"/>
    </source>
</evidence>
<gene>
    <name evidence="10 12" type="primary">acpS</name>
    <name evidence="12" type="ORF">CWE09_03565</name>
</gene>
<protein>
    <recommendedName>
        <fullName evidence="10">Holo-[acyl-carrier-protein] synthase</fullName>
        <shortName evidence="10">Holo-ACP synthase</shortName>
        <ecNumber evidence="10">2.7.8.7</ecNumber>
    </recommendedName>
    <alternativeName>
        <fullName evidence="10">4'-phosphopantetheinyl transferase AcpS</fullName>
    </alternativeName>
</protein>
<comment type="function">
    <text evidence="10">Transfers the 4'-phosphopantetheine moiety from coenzyme A to a Ser of acyl-carrier-protein.</text>
</comment>
<keyword evidence="5 10" id="KW-0460">Magnesium</keyword>
<keyword evidence="10" id="KW-0963">Cytoplasm</keyword>
<dbReference type="SUPFAM" id="SSF56214">
    <property type="entry name" value="4'-phosphopantetheinyl transferase"/>
    <property type="match status" value="1"/>
</dbReference>
<accession>A0A432W6X0</accession>
<evidence type="ECO:0000256" key="10">
    <source>
        <dbReference type="HAMAP-Rule" id="MF_00101"/>
    </source>
</evidence>
<comment type="function">
    <text evidence="9">Transfers the 4'-phosphopantetheine moiety from coenzyme A to the 'Ser-36' of acyl-carrier-protein.</text>
</comment>
<keyword evidence="3 10" id="KW-0479">Metal-binding</keyword>
<name>A0A432W6X0_9GAMM</name>
<keyword evidence="4 10" id="KW-0276">Fatty acid metabolism</keyword>
<evidence type="ECO:0000256" key="6">
    <source>
        <dbReference type="ARBA" id="ARBA00023098"/>
    </source>
</evidence>
<dbReference type="Gene3D" id="3.90.470.20">
    <property type="entry name" value="4'-phosphopantetheinyl transferase domain"/>
    <property type="match status" value="1"/>
</dbReference>
<keyword evidence="2 10" id="KW-0808">Transferase</keyword>
<keyword evidence="1 10" id="KW-0444">Lipid biosynthesis</keyword>
<comment type="catalytic activity">
    <reaction evidence="8 10">
        <text>apo-[ACP] + CoA = holo-[ACP] + adenosine 3',5'-bisphosphate + H(+)</text>
        <dbReference type="Rhea" id="RHEA:12068"/>
        <dbReference type="Rhea" id="RHEA-COMP:9685"/>
        <dbReference type="Rhea" id="RHEA-COMP:9690"/>
        <dbReference type="ChEBI" id="CHEBI:15378"/>
        <dbReference type="ChEBI" id="CHEBI:29999"/>
        <dbReference type="ChEBI" id="CHEBI:57287"/>
        <dbReference type="ChEBI" id="CHEBI:58343"/>
        <dbReference type="ChEBI" id="CHEBI:64479"/>
        <dbReference type="EC" id="2.7.8.7"/>
    </reaction>
</comment>
<dbReference type="FunFam" id="3.90.470.20:FF:000001">
    <property type="entry name" value="Holo-[acyl-carrier-protein] synthase"/>
    <property type="match status" value="1"/>
</dbReference>
<evidence type="ECO:0000256" key="5">
    <source>
        <dbReference type="ARBA" id="ARBA00022842"/>
    </source>
</evidence>
<evidence type="ECO:0000256" key="1">
    <source>
        <dbReference type="ARBA" id="ARBA00022516"/>
    </source>
</evidence>